<keyword evidence="6" id="KW-0915">Sodium</keyword>
<keyword evidence="8 12" id="KW-0472">Membrane</keyword>
<keyword evidence="2 11" id="KW-0813">Transport</keyword>
<evidence type="ECO:0000256" key="1">
    <source>
        <dbReference type="ARBA" id="ARBA00004141"/>
    </source>
</evidence>
<feature type="transmembrane region" description="Helical" evidence="12">
    <location>
        <begin position="472"/>
        <end position="497"/>
    </location>
</feature>
<sequence>MKNSDESISSSSYLQSSSVWHVGLSSFDKKTKKFGSRLIESQDDDYQYDHDYLQMEVVGKDVERGCVKKQNGNQRSSLEIEDKNLYKSCQKSRNVIEKIIEEYINGFSLHGLTKIFVAHTRLESLFWLIALLSGIMLSMYVSTNLVNKYLRFEVYTETKLEITDKNYFPAVTICERQLLLDFYSAYCKFEPNNSVPCQHKKQKIEDNHSTTDNKTWWSNGLFNITKCSSWGAKQCANNDFLFSLSQYNHTCIRWNYNGDLYDMYGHVDIEFTINNSLLLPYHEPNIILMSHDPLIFEIDITNAVNLEAKQYNINLEKTFIERLPFPFPSKCTDSKNNDMFSGKYTRRSCLETQNYIGMYIECGDTIDYIRQYIPNDILQKYKKLDTILNIGNCIDLYSHKEVNPLSKNCPFSCTEYQINMLVSSREYFKNDNRITSETYSVGIQYITVDSYRIIKEKQLYSIHQMACEIGGLIGLMVGCSLLSAIEIIVCSVLWLVVKFKKVILRIN</sequence>
<name>A0ABM4B8C1_HYDVU</name>
<dbReference type="RefSeq" id="XP_065645106.1">
    <property type="nucleotide sequence ID" value="XM_065789034.1"/>
</dbReference>
<dbReference type="Proteomes" id="UP001652625">
    <property type="component" value="Chromosome 01"/>
</dbReference>
<protein>
    <submittedName>
        <fullName evidence="14">Uncharacterized protein LOC124809911</fullName>
    </submittedName>
</protein>
<evidence type="ECO:0000313" key="14">
    <source>
        <dbReference type="RefSeq" id="XP_065645106.1"/>
    </source>
</evidence>
<feature type="transmembrane region" description="Helical" evidence="12">
    <location>
        <begin position="124"/>
        <end position="141"/>
    </location>
</feature>
<keyword evidence="3 11" id="KW-0894">Sodium channel</keyword>
<evidence type="ECO:0000256" key="4">
    <source>
        <dbReference type="ARBA" id="ARBA00022692"/>
    </source>
</evidence>
<comment type="similarity">
    <text evidence="11">Belongs to the amiloride-sensitive sodium channel (TC 1.A.6) family.</text>
</comment>
<evidence type="ECO:0000256" key="10">
    <source>
        <dbReference type="ARBA" id="ARBA00023303"/>
    </source>
</evidence>
<evidence type="ECO:0000256" key="6">
    <source>
        <dbReference type="ARBA" id="ARBA00023053"/>
    </source>
</evidence>
<evidence type="ECO:0000256" key="3">
    <source>
        <dbReference type="ARBA" id="ARBA00022461"/>
    </source>
</evidence>
<evidence type="ECO:0000313" key="13">
    <source>
        <dbReference type="Proteomes" id="UP001652625"/>
    </source>
</evidence>
<evidence type="ECO:0000256" key="5">
    <source>
        <dbReference type="ARBA" id="ARBA00022989"/>
    </source>
</evidence>
<comment type="subcellular location">
    <subcellularLocation>
        <location evidence="1">Membrane</location>
        <topology evidence="1">Multi-pass membrane protein</topology>
    </subcellularLocation>
</comment>
<evidence type="ECO:0000256" key="8">
    <source>
        <dbReference type="ARBA" id="ARBA00023136"/>
    </source>
</evidence>
<dbReference type="Pfam" id="PF00858">
    <property type="entry name" value="ASC"/>
    <property type="match status" value="1"/>
</dbReference>
<keyword evidence="10 11" id="KW-0407">Ion channel</keyword>
<organism evidence="13 14">
    <name type="scientific">Hydra vulgaris</name>
    <name type="common">Hydra</name>
    <name type="synonym">Hydra attenuata</name>
    <dbReference type="NCBI Taxonomy" id="6087"/>
    <lineage>
        <taxon>Eukaryota</taxon>
        <taxon>Metazoa</taxon>
        <taxon>Cnidaria</taxon>
        <taxon>Hydrozoa</taxon>
        <taxon>Hydroidolina</taxon>
        <taxon>Anthoathecata</taxon>
        <taxon>Aplanulata</taxon>
        <taxon>Hydridae</taxon>
        <taxon>Hydra</taxon>
    </lineage>
</organism>
<keyword evidence="7 11" id="KW-0406">Ion transport</keyword>
<proteinExistence type="inferred from homology"/>
<keyword evidence="9 11" id="KW-0739">Sodium transport</keyword>
<evidence type="ECO:0000256" key="12">
    <source>
        <dbReference type="SAM" id="Phobius"/>
    </source>
</evidence>
<keyword evidence="13" id="KW-1185">Reference proteome</keyword>
<evidence type="ECO:0000256" key="9">
    <source>
        <dbReference type="ARBA" id="ARBA00023201"/>
    </source>
</evidence>
<reference evidence="13" key="1">
    <citation type="submission" date="2025-05" db="UniProtKB">
        <authorList>
            <consortium name="RefSeq"/>
        </authorList>
    </citation>
    <scope>NUCLEOTIDE SEQUENCE [LARGE SCALE GENOMIC DNA]</scope>
</reference>
<evidence type="ECO:0000256" key="7">
    <source>
        <dbReference type="ARBA" id="ARBA00023065"/>
    </source>
</evidence>
<reference evidence="14" key="2">
    <citation type="submission" date="2025-08" db="UniProtKB">
        <authorList>
            <consortium name="RefSeq"/>
        </authorList>
    </citation>
    <scope>IDENTIFICATION</scope>
</reference>
<evidence type="ECO:0000256" key="11">
    <source>
        <dbReference type="RuleBase" id="RU000679"/>
    </source>
</evidence>
<dbReference type="GeneID" id="124809911"/>
<dbReference type="InterPro" id="IPR001873">
    <property type="entry name" value="ENaC"/>
</dbReference>
<keyword evidence="4 11" id="KW-0812">Transmembrane</keyword>
<evidence type="ECO:0000256" key="2">
    <source>
        <dbReference type="ARBA" id="ARBA00022448"/>
    </source>
</evidence>
<gene>
    <name evidence="14" type="primary">LOC124809911</name>
</gene>
<accession>A0ABM4B8C1</accession>
<dbReference type="PANTHER" id="PTHR11690">
    <property type="entry name" value="AMILORIDE-SENSITIVE SODIUM CHANNEL-RELATED"/>
    <property type="match status" value="1"/>
</dbReference>
<keyword evidence="5 12" id="KW-1133">Transmembrane helix</keyword>
<dbReference type="Gene3D" id="1.10.287.770">
    <property type="entry name" value="YojJ-like"/>
    <property type="match status" value="1"/>
</dbReference>